<evidence type="ECO:0000259" key="3">
    <source>
        <dbReference type="PROSITE" id="PS50853"/>
    </source>
</evidence>
<gene>
    <name evidence="4" type="ORF">GGP61_003472</name>
</gene>
<dbReference type="InterPro" id="IPR013783">
    <property type="entry name" value="Ig-like_fold"/>
</dbReference>
<dbReference type="Gene3D" id="2.60.40.10">
    <property type="entry name" value="Immunoglobulins"/>
    <property type="match status" value="2"/>
</dbReference>
<feature type="region of interest" description="Disordered" evidence="1">
    <location>
        <begin position="1130"/>
        <end position="1159"/>
    </location>
</feature>
<dbReference type="Gene3D" id="2.60.40.2810">
    <property type="match status" value="1"/>
</dbReference>
<feature type="signal peptide" evidence="2">
    <location>
        <begin position="1"/>
        <end position="49"/>
    </location>
</feature>
<evidence type="ECO:0000313" key="5">
    <source>
        <dbReference type="Proteomes" id="UP001155057"/>
    </source>
</evidence>
<evidence type="ECO:0000256" key="2">
    <source>
        <dbReference type="SAM" id="SignalP"/>
    </source>
</evidence>
<feature type="region of interest" description="Disordered" evidence="1">
    <location>
        <begin position="1222"/>
        <end position="1247"/>
    </location>
</feature>
<dbReference type="InterPro" id="IPR003961">
    <property type="entry name" value="FN3_dom"/>
</dbReference>
<reference evidence="4" key="1">
    <citation type="submission" date="2022-08" db="EMBL/GenBank/DDBJ databases">
        <title>Genomic Encyclopedia of Type Strains, Phase V (KMG-V): Genome sequencing to study the core and pangenomes of soil and plant-associated prokaryotes.</title>
        <authorList>
            <person name="Whitman W."/>
        </authorList>
    </citation>
    <scope>NUCLEOTIDE SEQUENCE</scope>
    <source>
        <strain evidence="4">SP3049</strain>
    </source>
</reference>
<dbReference type="Pfam" id="PF18962">
    <property type="entry name" value="Por_Secre_tail"/>
    <property type="match status" value="1"/>
</dbReference>
<dbReference type="InterPro" id="IPR005046">
    <property type="entry name" value="DUF285"/>
</dbReference>
<dbReference type="SUPFAM" id="SSF49265">
    <property type="entry name" value="Fibronectin type III"/>
    <property type="match status" value="1"/>
</dbReference>
<dbReference type="PROSITE" id="PS50853">
    <property type="entry name" value="FN3"/>
    <property type="match status" value="1"/>
</dbReference>
<comment type="caution">
    <text evidence="4">The sequence shown here is derived from an EMBL/GenBank/DDBJ whole genome shotgun (WGS) entry which is preliminary data.</text>
</comment>
<name>A0A9X2TGL2_9BACT</name>
<dbReference type="Pfam" id="PF17963">
    <property type="entry name" value="Big_9"/>
    <property type="match status" value="2"/>
</dbReference>
<organism evidence="4 5">
    <name type="scientific">Salinibacter ruber</name>
    <dbReference type="NCBI Taxonomy" id="146919"/>
    <lineage>
        <taxon>Bacteria</taxon>
        <taxon>Pseudomonadati</taxon>
        <taxon>Rhodothermota</taxon>
        <taxon>Rhodothermia</taxon>
        <taxon>Rhodothermales</taxon>
        <taxon>Salinibacteraceae</taxon>
        <taxon>Salinibacter</taxon>
    </lineage>
</organism>
<dbReference type="InterPro" id="IPR026444">
    <property type="entry name" value="Secre_tail"/>
</dbReference>
<evidence type="ECO:0000256" key="1">
    <source>
        <dbReference type="SAM" id="MobiDB-lite"/>
    </source>
</evidence>
<dbReference type="InterPro" id="IPR036116">
    <property type="entry name" value="FN3_sf"/>
</dbReference>
<dbReference type="NCBIfam" id="TIGR04183">
    <property type="entry name" value="Por_Secre_tail"/>
    <property type="match status" value="1"/>
</dbReference>
<feature type="region of interest" description="Disordered" evidence="1">
    <location>
        <begin position="656"/>
        <end position="696"/>
    </location>
</feature>
<protein>
    <submittedName>
        <fullName evidence="4">Surface protein</fullName>
    </submittedName>
</protein>
<feature type="chain" id="PRO_5040730544" evidence="2">
    <location>
        <begin position="50"/>
        <end position="1424"/>
    </location>
</feature>
<dbReference type="NCBIfam" id="TIGR02167">
    <property type="entry name" value="Liste_lipo_26"/>
    <property type="match status" value="6"/>
</dbReference>
<keyword evidence="2" id="KW-0732">Signal</keyword>
<feature type="compositionally biased region" description="Basic and acidic residues" evidence="1">
    <location>
        <begin position="1222"/>
        <end position="1242"/>
    </location>
</feature>
<dbReference type="Pfam" id="PF03382">
    <property type="entry name" value="DUF285"/>
    <property type="match status" value="1"/>
</dbReference>
<dbReference type="RefSeq" id="WP_259124561.1">
    <property type="nucleotide sequence ID" value="NZ_JANUAE010000018.1"/>
</dbReference>
<dbReference type="Proteomes" id="UP001155057">
    <property type="component" value="Unassembled WGS sequence"/>
</dbReference>
<dbReference type="EMBL" id="JANUAE010000018">
    <property type="protein sequence ID" value="MCS3711837.1"/>
    <property type="molecule type" value="Genomic_DNA"/>
</dbReference>
<sequence length="1424" mass="150832">MSHEQGSCLTCTTCYCFRPTKMAHISRLCALLTAATLLGIAFSPTLAQAQDAPFITIWDTENSGETGDDQIKIPGTGTDYQIIWEEVGNTSNTDTLTVTDVSTVTFPNPGLYRVKISGDFTRIHFGDRNAGGDADKIVEVTQWGDIEWSTMVEAFTRPSVGEGASSLDISSQDTPDLSGVISMAEMFGGASSLTASGSIIDQWDVSSVTSMRSMFREATSFNQDIGSWDVSNVTNMGSMFEDADSFNQDISSWDVSSVTSMRDMFDSATAFNQDIGSWDVSSVTDMYSMFAGATSFNGDIGSWDVSSVTSMQRMFFGADSFNGDIGSWDVSNVTTMQRMFLGTDSFNQNLGAWDVSNVTNMTGMFDSSALSTTNYDRTLNGWAPQDLQGGISFETNTEYCNSGPFRMHLTQGLSWSIDDAGRKDRCPNLLTASQAQQVDSDGTSVFGDVATSLTFSGVVGSGRVTLGQYSDEPRNVDQGTPKSLRFVAASSITFFEEVELRFDVSEFDGLDNPSETLVFSRPQPGTGSFSELPTTFDQAAGELVATAESLGEIAFANKNSPLASRLISTAPQTLDFGDTSVDDTIAKSVTITSGGGGILSGSVGLQAGASPYRIGSGEGEFSLESEDSLEVEVLYSPEEVSNPDLDTLEIAHNGDSAESPVRVPLQGSPQPPPNDPPVAKADTFQTPEDSPLSVEAPGVLANDTDPNGDSLTVSVVSDASSGNLTLEANGALQYDPQRNFSGTDSFSYEAVDDSSAADTASVTIAVLPINDPPVANADSFETRQDSALTVAAPGVLENDTDVDGDTLAAALVSEAGNGDLTLREDGSFEYVPNSSFTGEDSFTYRALDDSSAADTASVRIAVRPPPAPPVPEGLVAELEGRQVSLSWSAVASEDLAGYRLYRSAGRSPDTSGASLTEELISETTFTDTTATENRTYRYGVTAVDTAGNESVLSAAASVFRYPSQIQAEVSRSFGEAAGPGDYRLVALPGEGSRPIADVISGEAGAEWQAYRDDGSEENFFQKYDGSSEFAFEPGNGFWVTATSDLAFEDSVSTVPLEGDSAATIPLRQGWNVISNPTGKAVQWTRVRQANPGSLQPLFGFEGTFSQAGSLRPATSGRAYYLFNGSADRTELRIPYPGSPPSSGGQTDSKAGSRPLATGASRSEARLISLSASLAGAASAGAGSPTSTVRVGVRAEEATRSVVAPPSRFEAVSLRIEAGEAKAGEAKAGETKAGEAEAGEKNRQNGRSGLLMAQLREEDGDGETFPLRLESRMDAPVQLRASGVGEAESAALIRPSVGKTYRLRDGKTVRIESAEGPVSLKLAVGTESYVEGKREEAMPEEVRLMSYPNPVRRQGTLEYTLPEAGEVSLKVYDVLGRRVATLAEGRKQAGRHEVSLRVGDLPSGAYFGRLEAGGETRTQKITVVR</sequence>
<dbReference type="InterPro" id="IPR011889">
    <property type="entry name" value="Liste_lipo_26"/>
</dbReference>
<evidence type="ECO:0000313" key="4">
    <source>
        <dbReference type="EMBL" id="MCS3711837.1"/>
    </source>
</evidence>
<dbReference type="Gene3D" id="2.60.40.4070">
    <property type="match status" value="1"/>
</dbReference>
<feature type="domain" description="Fibronectin type-III" evidence="3">
    <location>
        <begin position="865"/>
        <end position="964"/>
    </location>
</feature>
<proteinExistence type="predicted"/>
<accession>A0A9X2TGL2</accession>
<dbReference type="Gene3D" id="2.60.40.3440">
    <property type="match status" value="1"/>
</dbReference>
<dbReference type="NCBIfam" id="NF012211">
    <property type="entry name" value="tand_rpt_95"/>
    <property type="match status" value="2"/>
</dbReference>